<accession>A0A3G3BYG4</accession>
<keyword evidence="2" id="KW-1185">Reference proteome</keyword>
<sequence length="431" mass="48230">MTTPCENLGYTEGMQFIVCDDTDDFDSSERVWLHEDDNSDCPTFRNTEDYDEDNTELQNLWLKNVAPVIKGKTPAQARGFKPGDIFILNRDDDSEDADEGAILTLTHDDGSICPSFEFENKDDESTSGYFYLGQLNYLEPKEGRKVRILHNNVSGFEAGTEGIIKFIDVDGDLNIEVKGETFYHCPDSCLVYGYSADEGQSESSNDTGLKCKVTWTTKPAGQWKEGDKGIVRGQQERDPHNFQIGEEITFVRERNSERGIFKGTKFTSTQNIAYRLIEPIEVAVEKIEIAIVGVDKEQPVACIKAINNISGLGLYESKQTYEKVRDGVPATITTTKPLEEVSKVFGEAGITFFKGETLPKAEPQSELVFVSDSLSELKQTSSKYMYFVEGDSIEVTLVGYFEGEPICAYKDRWGDTQTFVAKQSLLVPSDD</sequence>
<dbReference type="EMBL" id="MH899585">
    <property type="protein sequence ID" value="AYP69342.1"/>
    <property type="molecule type" value="Genomic_DNA"/>
</dbReference>
<protein>
    <submittedName>
        <fullName evidence="1">Uncharacterized protein</fullName>
    </submittedName>
</protein>
<organism evidence="1 2">
    <name type="scientific">Klebsiella phage Pylas</name>
    <dbReference type="NCBI Taxonomy" id="2419682"/>
    <lineage>
        <taxon>Viruses</taxon>
        <taxon>Duplodnaviria</taxon>
        <taxon>Heunggongvirae</taxon>
        <taxon>Uroviricota</taxon>
        <taxon>Caudoviricetes</taxon>
        <taxon>Schitoviridae</taxon>
        <taxon>Humphriesvirinae</taxon>
        <taxon>Pylasvirus</taxon>
        <taxon>Pylasvirus pylas</taxon>
    </lineage>
</organism>
<proteinExistence type="predicted"/>
<dbReference type="Proteomes" id="UP000278488">
    <property type="component" value="Segment"/>
</dbReference>
<evidence type="ECO:0000313" key="1">
    <source>
        <dbReference type="EMBL" id="AYP69342.1"/>
    </source>
</evidence>
<reference evidence="2" key="1">
    <citation type="submission" date="2018-09" db="EMBL/GenBank/DDBJ databases">
        <title>Complete genome of Klebsiella pneumoniae phage Pylas.</title>
        <authorList>
            <person name="Powell J.E."/>
            <person name="Lessor L."/>
            <person name="O'Leary C.J."/>
            <person name="Liu M."/>
        </authorList>
    </citation>
    <scope>NUCLEOTIDE SEQUENCE [LARGE SCALE GENOMIC DNA]</scope>
</reference>
<gene>
    <name evidence="1" type="ORF">Pylas_094</name>
</gene>
<name>A0A3G3BYG4_9CAUD</name>
<evidence type="ECO:0000313" key="2">
    <source>
        <dbReference type="Proteomes" id="UP000278488"/>
    </source>
</evidence>